<accession>A6KUP6</accession>
<protein>
    <submittedName>
        <fullName evidence="2">RCG38188</fullName>
    </submittedName>
</protein>
<proteinExistence type="predicted"/>
<dbReference type="AlphaFoldDB" id="A6KUP6"/>
<gene>
    <name evidence="2" type="ORF">rCG_38188</name>
</gene>
<evidence type="ECO:0000313" key="3">
    <source>
        <dbReference type="Proteomes" id="UP000234681"/>
    </source>
</evidence>
<feature type="signal peptide" evidence="1">
    <location>
        <begin position="1"/>
        <end position="30"/>
    </location>
</feature>
<name>A6KUP6_RAT</name>
<feature type="chain" id="PRO_5039902375" evidence="1">
    <location>
        <begin position="31"/>
        <end position="126"/>
    </location>
</feature>
<reference evidence="3" key="1">
    <citation type="submission" date="2005-06" db="EMBL/GenBank/DDBJ databases">
        <authorList>
            <person name="Mural R.J."/>
            <person name="Li P.W."/>
            <person name="Adams M.D."/>
            <person name="Amanatides P.G."/>
            <person name="Baden-Tillson H."/>
            <person name="Barnstead M."/>
            <person name="Chin S.H."/>
            <person name="Dew I."/>
            <person name="Evans C.A."/>
            <person name="Ferriera S."/>
            <person name="Flanigan M."/>
            <person name="Fosler C."/>
            <person name="Glodek A."/>
            <person name="Gu Z."/>
            <person name="Holt R.A."/>
            <person name="Jennings D."/>
            <person name="Kraft C.L."/>
            <person name="Lu F."/>
            <person name="Nguyen T."/>
            <person name="Nusskern D.R."/>
            <person name="Pfannkoch C.M."/>
            <person name="Sitter C."/>
            <person name="Sutton G.G."/>
            <person name="Venter J.C."/>
            <person name="Wang Z."/>
            <person name="Woodage T."/>
            <person name="Zheng X.H."/>
            <person name="Zhong F."/>
        </authorList>
    </citation>
    <scope>NUCLEOTIDE SEQUENCE [LARGE SCALE GENOMIC DNA]</scope>
    <source>
        <strain>BN</strain>
        <strain evidence="3">Sprague-Dawley</strain>
    </source>
</reference>
<evidence type="ECO:0000313" key="2">
    <source>
        <dbReference type="EMBL" id="EDL84290.1"/>
    </source>
</evidence>
<keyword evidence="1" id="KW-0732">Signal</keyword>
<organism evidence="2 3">
    <name type="scientific">Rattus norvegicus</name>
    <name type="common">Rat</name>
    <dbReference type="NCBI Taxonomy" id="10116"/>
    <lineage>
        <taxon>Eukaryota</taxon>
        <taxon>Metazoa</taxon>
        <taxon>Chordata</taxon>
        <taxon>Craniata</taxon>
        <taxon>Vertebrata</taxon>
        <taxon>Euteleostomi</taxon>
        <taxon>Mammalia</taxon>
        <taxon>Eutheria</taxon>
        <taxon>Euarchontoglires</taxon>
        <taxon>Glires</taxon>
        <taxon>Rodentia</taxon>
        <taxon>Myomorpha</taxon>
        <taxon>Muroidea</taxon>
        <taxon>Muridae</taxon>
        <taxon>Murinae</taxon>
        <taxon>Rattus</taxon>
    </lineage>
</organism>
<evidence type="ECO:0000256" key="1">
    <source>
        <dbReference type="SAM" id="SignalP"/>
    </source>
</evidence>
<sequence>MSWDRTARRLAPPSPLSLLLVLVLLSRAGALHPEELFPYGESWGDRLLREGDVESSAAVKLAGVEQLTSMFNCHRRWGPDLAAVLQLLDPYCGGIRIISRESWNRPPLLRLPRQEDEIEASSAVCL</sequence>
<dbReference type="Proteomes" id="UP000234681">
    <property type="component" value="Unassembled WGS sequence"/>
</dbReference>
<dbReference type="EMBL" id="CH474212">
    <property type="protein sequence ID" value="EDL84290.1"/>
    <property type="molecule type" value="Genomic_DNA"/>
</dbReference>